<gene>
    <name evidence="1" type="ORF">DFA_00630</name>
</gene>
<dbReference type="KEGG" id="dfa:DFA_00630"/>
<protein>
    <submittedName>
        <fullName evidence="1">Uncharacterized protein</fullName>
    </submittedName>
</protein>
<dbReference type="GeneID" id="14873934"/>
<dbReference type="EMBL" id="GL883010">
    <property type="protein sequence ID" value="EGG20767.1"/>
    <property type="molecule type" value="Genomic_DNA"/>
</dbReference>
<dbReference type="RefSeq" id="XP_004358617.1">
    <property type="nucleotide sequence ID" value="XM_004358560.1"/>
</dbReference>
<accession>F4PSX8</accession>
<organism evidence="1 2">
    <name type="scientific">Cavenderia fasciculata</name>
    <name type="common">Slime mold</name>
    <name type="synonym">Dictyostelium fasciculatum</name>
    <dbReference type="NCBI Taxonomy" id="261658"/>
    <lineage>
        <taxon>Eukaryota</taxon>
        <taxon>Amoebozoa</taxon>
        <taxon>Evosea</taxon>
        <taxon>Eumycetozoa</taxon>
        <taxon>Dictyostelia</taxon>
        <taxon>Acytosteliales</taxon>
        <taxon>Cavenderiaceae</taxon>
        <taxon>Cavenderia</taxon>
    </lineage>
</organism>
<sequence>MDKYFWNVYRNVYLYQGIQSFIKVENNSFNYYDLAASLKGRDDAVVLARTRQWKVLADRIKQDDETLINVEPVVLVRVMIACIGDVELVKKAVTKILTEAIVKHLQTNGNTPNSILSGTSSLSVLINSRSAESLSLIKLTLDQNAVPMAIIGPIWNRYLLDIAVESINQLQFWILEYLFVVQPQQPIGQDVVFAMINASLKQPIINNRTKILRWIMIHYPDAVASHKAISHPITYRLGGIYETGDLEVIQAYIRPATDFQVPMYNKRYLVGQSNAIRLEYEVLKTAHVKVREEVEKRYPWLTDNDRLETLTYNQMELQFGQIENMKRFQDIIRFEMETASNLGGDVNETIRQLLNIQTETGKRNTHAPPYSSVEILDAVCKRNQFHTRSAKLYFTPTIYHAIVSVGTLEQVKFATSLMDTYWINLPIYKLHTFLVVIGRTDAEASSVFNYLDQQSLLDTTDLYKFLRTCRFTYIRVYTTEMFKLALTKSGLFKSWSMFLDNCSISKSNIVFDRDLIDFLIENKGITHISAKLIVGLSQLYDRSLLEYLFSRFPKQQRCHIPIYRRGANIFLRLVCERFKYISIGKRGIEYIVSLKSTELFDLVMPRLYRKDEKLVLQSGMTGHGRIYLSNN</sequence>
<reference evidence="2" key="1">
    <citation type="journal article" date="2011" name="Genome Res.">
        <title>Phylogeny-wide analysis of social amoeba genomes highlights ancient origins for complex intercellular communication.</title>
        <authorList>
            <person name="Heidel A.J."/>
            <person name="Lawal H.M."/>
            <person name="Felder M."/>
            <person name="Schilde C."/>
            <person name="Helps N.R."/>
            <person name="Tunggal B."/>
            <person name="Rivero F."/>
            <person name="John U."/>
            <person name="Schleicher M."/>
            <person name="Eichinger L."/>
            <person name="Platzer M."/>
            <person name="Noegel A.A."/>
            <person name="Schaap P."/>
            <person name="Gloeckner G."/>
        </authorList>
    </citation>
    <scope>NUCLEOTIDE SEQUENCE [LARGE SCALE GENOMIC DNA]</scope>
    <source>
        <strain evidence="2">SH3</strain>
    </source>
</reference>
<keyword evidence="2" id="KW-1185">Reference proteome</keyword>
<evidence type="ECO:0000313" key="2">
    <source>
        <dbReference type="Proteomes" id="UP000007797"/>
    </source>
</evidence>
<evidence type="ECO:0000313" key="1">
    <source>
        <dbReference type="EMBL" id="EGG20767.1"/>
    </source>
</evidence>
<proteinExistence type="predicted"/>
<name>F4PSX8_CACFS</name>
<dbReference type="Proteomes" id="UP000007797">
    <property type="component" value="Unassembled WGS sequence"/>
</dbReference>
<dbReference type="AlphaFoldDB" id="F4PSX8"/>